<feature type="region of interest" description="Disordered" evidence="1">
    <location>
        <begin position="158"/>
        <end position="198"/>
    </location>
</feature>
<dbReference type="Pfam" id="PF13203">
    <property type="entry name" value="DUF2201_N"/>
    <property type="match status" value="1"/>
</dbReference>
<protein>
    <recommendedName>
        <fullName evidence="5">VWA-like domain-containing protein</fullName>
    </recommendedName>
</protein>
<feature type="domain" description="VWA-like" evidence="2">
    <location>
        <begin position="320"/>
        <end position="423"/>
    </location>
</feature>
<dbReference type="PANTHER" id="PTHR38730:SF1">
    <property type="entry name" value="SLL7028 PROTEIN"/>
    <property type="match status" value="1"/>
</dbReference>
<reference evidence="4" key="1">
    <citation type="submission" date="2020-01" db="EMBL/GenBank/DDBJ databases">
        <authorList>
            <person name="Meier V. D."/>
            <person name="Meier V D."/>
        </authorList>
    </citation>
    <scope>NUCLEOTIDE SEQUENCE</scope>
    <source>
        <strain evidence="4">HLG_WM_MAG_10</strain>
    </source>
</reference>
<dbReference type="InterPro" id="IPR025154">
    <property type="entry name" value="Put_metallopeptidase_dom"/>
</dbReference>
<gene>
    <name evidence="4" type="ORF">HELGO_WM32968</name>
</gene>
<evidence type="ECO:0008006" key="5">
    <source>
        <dbReference type="Google" id="ProtNLM"/>
    </source>
</evidence>
<evidence type="ECO:0000259" key="3">
    <source>
        <dbReference type="Pfam" id="PF13203"/>
    </source>
</evidence>
<name>A0A6S6S7V6_9BACT</name>
<dbReference type="EMBL" id="CACVAQ010000092">
    <property type="protein sequence ID" value="CAA6803873.1"/>
    <property type="molecule type" value="Genomic_DNA"/>
</dbReference>
<accession>A0A6S6S7V6</accession>
<sequence length="446" mass="51107">MSHQRILDEVAKTSIQLMLQETFFGHFFTSILKDVSEETSSIATTISSNQMIKLIVNPTYWDTTLKVPGDEEATKALRYGAIKHQILHIVFKHALRFPEFGNKKLFGIASDLAANQYIKSEQLTEDAIRMEDFPEFKLNRGQGIDYYYKRLSEELQDMQQNGGGSNEEKEEEGNSPNDNSDGENDDKEEEKEEDLNQAQSSLKDLMEQEDNEQLNQHKFWDEFERLSSAEQKMIDAAINESIVNSVSRIKTKDYGKLPGGLQQYINLLVDSLKPNVNWRRVLRIFTASSSRTRLKNTIRRPSKRYGTTPGIKIQSKQKILVAIDTSGSVNEDELREFFGELYHIWKQGAEIYVVECDTQIHNQYNYTGRPPELISGRGGTDFNAPIAFANEKHLPDAIVYFTDGFAPAPHIVSRKPILWMVTSQGVDEDNWDFLPGRRVKMTKQFV</sequence>
<organism evidence="4">
    <name type="scientific">uncultured Aureispira sp</name>
    <dbReference type="NCBI Taxonomy" id="1331704"/>
    <lineage>
        <taxon>Bacteria</taxon>
        <taxon>Pseudomonadati</taxon>
        <taxon>Bacteroidota</taxon>
        <taxon>Saprospiria</taxon>
        <taxon>Saprospirales</taxon>
        <taxon>Saprospiraceae</taxon>
        <taxon>Aureispira</taxon>
        <taxon>environmental samples</taxon>
    </lineage>
</organism>
<proteinExistence type="predicted"/>
<evidence type="ECO:0000256" key="1">
    <source>
        <dbReference type="SAM" id="MobiDB-lite"/>
    </source>
</evidence>
<dbReference type="AlphaFoldDB" id="A0A6S6S7V6"/>
<evidence type="ECO:0000313" key="4">
    <source>
        <dbReference type="EMBL" id="CAA6803873.1"/>
    </source>
</evidence>
<feature type="compositionally biased region" description="Acidic residues" evidence="1">
    <location>
        <begin position="180"/>
        <end position="195"/>
    </location>
</feature>
<evidence type="ECO:0000259" key="2">
    <source>
        <dbReference type="Pfam" id="PF09967"/>
    </source>
</evidence>
<dbReference type="InterPro" id="IPR018698">
    <property type="entry name" value="VWA-like_dom"/>
</dbReference>
<dbReference type="Pfam" id="PF09967">
    <property type="entry name" value="DUF2201"/>
    <property type="match status" value="1"/>
</dbReference>
<dbReference type="PANTHER" id="PTHR38730">
    <property type="entry name" value="SLL7028 PROTEIN"/>
    <property type="match status" value="1"/>
</dbReference>
<feature type="domain" description="Putative metallopeptidase" evidence="3">
    <location>
        <begin position="78"/>
        <end position="305"/>
    </location>
</feature>